<reference evidence="1 4" key="1">
    <citation type="journal article" date="2011" name="Nature">
        <title>The Medicago genome provides insight into the evolution of rhizobial symbioses.</title>
        <authorList>
            <person name="Young N.D."/>
            <person name="Debelle F."/>
            <person name="Oldroyd G.E."/>
            <person name="Geurts R."/>
            <person name="Cannon S.B."/>
            <person name="Udvardi M.K."/>
            <person name="Benedito V.A."/>
            <person name="Mayer K.F."/>
            <person name="Gouzy J."/>
            <person name="Schoof H."/>
            <person name="Van de Peer Y."/>
            <person name="Proost S."/>
            <person name="Cook D.R."/>
            <person name="Meyers B.C."/>
            <person name="Spannagl M."/>
            <person name="Cheung F."/>
            <person name="De Mita S."/>
            <person name="Krishnakumar V."/>
            <person name="Gundlach H."/>
            <person name="Zhou S."/>
            <person name="Mudge J."/>
            <person name="Bharti A.K."/>
            <person name="Murray J.D."/>
            <person name="Naoumkina M.A."/>
            <person name="Rosen B."/>
            <person name="Silverstein K.A."/>
            <person name="Tang H."/>
            <person name="Rombauts S."/>
            <person name="Zhao P.X."/>
            <person name="Zhou P."/>
            <person name="Barbe V."/>
            <person name="Bardou P."/>
            <person name="Bechner M."/>
            <person name="Bellec A."/>
            <person name="Berger A."/>
            <person name="Berges H."/>
            <person name="Bidwell S."/>
            <person name="Bisseling T."/>
            <person name="Choisne N."/>
            <person name="Couloux A."/>
            <person name="Denny R."/>
            <person name="Deshpande S."/>
            <person name="Dai X."/>
            <person name="Doyle J.J."/>
            <person name="Dudez A.M."/>
            <person name="Farmer A.D."/>
            <person name="Fouteau S."/>
            <person name="Franken C."/>
            <person name="Gibelin C."/>
            <person name="Gish J."/>
            <person name="Goldstein S."/>
            <person name="Gonzalez A.J."/>
            <person name="Green P.J."/>
            <person name="Hallab A."/>
            <person name="Hartog M."/>
            <person name="Hua A."/>
            <person name="Humphray S.J."/>
            <person name="Jeong D.H."/>
            <person name="Jing Y."/>
            <person name="Jocker A."/>
            <person name="Kenton S.M."/>
            <person name="Kim D.J."/>
            <person name="Klee K."/>
            <person name="Lai H."/>
            <person name="Lang C."/>
            <person name="Lin S."/>
            <person name="Macmil S.L."/>
            <person name="Magdelenat G."/>
            <person name="Matthews L."/>
            <person name="McCorrison J."/>
            <person name="Monaghan E.L."/>
            <person name="Mun J.H."/>
            <person name="Najar F.Z."/>
            <person name="Nicholson C."/>
            <person name="Noirot C."/>
            <person name="O'Bleness M."/>
            <person name="Paule C.R."/>
            <person name="Poulain J."/>
            <person name="Prion F."/>
            <person name="Qin B."/>
            <person name="Qu C."/>
            <person name="Retzel E.F."/>
            <person name="Riddle C."/>
            <person name="Sallet E."/>
            <person name="Samain S."/>
            <person name="Samson N."/>
            <person name="Sanders I."/>
            <person name="Saurat O."/>
            <person name="Scarpelli C."/>
            <person name="Schiex T."/>
            <person name="Segurens B."/>
            <person name="Severin A.J."/>
            <person name="Sherrier D.J."/>
            <person name="Shi R."/>
            <person name="Sims S."/>
            <person name="Singer S.R."/>
            <person name="Sinharoy S."/>
            <person name="Sterck L."/>
            <person name="Viollet A."/>
            <person name="Wang B.B."/>
            <person name="Wang K."/>
            <person name="Wang M."/>
            <person name="Wang X."/>
            <person name="Warfsmann J."/>
            <person name="Weissenbach J."/>
            <person name="White D.D."/>
            <person name="White J.D."/>
            <person name="Wiley G.B."/>
            <person name="Wincker P."/>
            <person name="Xing Y."/>
            <person name="Yang L."/>
            <person name="Yao Z."/>
            <person name="Ying F."/>
            <person name="Zhai J."/>
            <person name="Zhou L."/>
            <person name="Zuber A."/>
            <person name="Denarie J."/>
            <person name="Dixon R.A."/>
            <person name="May G.D."/>
            <person name="Schwartz D.C."/>
            <person name="Rogers J."/>
            <person name="Quetier F."/>
            <person name="Town C.D."/>
            <person name="Roe B.A."/>
        </authorList>
    </citation>
    <scope>NUCLEOTIDE SEQUENCE [LARGE SCALE GENOMIC DNA]</scope>
    <source>
        <strain evidence="1">A17</strain>
        <strain evidence="3 4">cv. Jemalong A17</strain>
    </source>
</reference>
<dbReference type="ExpressionAtlas" id="G7KXW8">
    <property type="expression patterns" value="differential"/>
</dbReference>
<reference evidence="2" key="5">
    <citation type="journal article" date="2018" name="Nat. Plants">
        <title>Whole-genome landscape of Medicago truncatula symbiotic genes.</title>
        <authorList>
            <person name="Pecrix Y."/>
            <person name="Gamas P."/>
            <person name="Carrere S."/>
        </authorList>
    </citation>
    <scope>NUCLEOTIDE SEQUENCE</scope>
    <source>
        <tissue evidence="2">Leaves</tissue>
    </source>
</reference>
<reference evidence="3" key="3">
    <citation type="submission" date="2015-04" db="UniProtKB">
        <authorList>
            <consortium name="EnsemblPlants"/>
        </authorList>
    </citation>
    <scope>IDENTIFICATION</scope>
    <source>
        <strain evidence="3">cv. Jemalong A17</strain>
    </source>
</reference>
<name>G7KXW8_MEDTR</name>
<dbReference type="EMBL" id="CM001223">
    <property type="protein sequence ID" value="AES78133.2"/>
    <property type="molecule type" value="Genomic_DNA"/>
</dbReference>
<dbReference type="AlphaFoldDB" id="G7KXW8"/>
<keyword evidence="4" id="KW-1185">Reference proteome</keyword>
<evidence type="ECO:0000313" key="1">
    <source>
        <dbReference type="EMBL" id="AES78133.2"/>
    </source>
</evidence>
<reference evidence="1 4" key="2">
    <citation type="journal article" date="2014" name="BMC Genomics">
        <title>An improved genome release (version Mt4.0) for the model legume Medicago truncatula.</title>
        <authorList>
            <person name="Tang H."/>
            <person name="Krishnakumar V."/>
            <person name="Bidwell S."/>
            <person name="Rosen B."/>
            <person name="Chan A."/>
            <person name="Zhou S."/>
            <person name="Gentzbittel L."/>
            <person name="Childs K.L."/>
            <person name="Yandell M."/>
            <person name="Gundlach H."/>
            <person name="Mayer K.F."/>
            <person name="Schwartz D.C."/>
            <person name="Town C.D."/>
        </authorList>
    </citation>
    <scope>GENOME REANNOTATION</scope>
    <source>
        <strain evidence="3 4">cv. Jemalong A17</strain>
    </source>
</reference>
<accession>A0A0C3W3D4</accession>
<dbReference type="PaxDb" id="3880-AES78133"/>
<accession>G7KXW8</accession>
<sequence length="188" mass="21739">MSLLSLAELNRLDDNGIEAMEIINKLGLMNLANVIIPSESDTDNNNYNNHFIILHDILRELGIYQSTKEPFEQREKLIIDKNKNKSGLAEKQQGLMTRILSKFMRFCVKQNPQHFAARILSVSTDETYALDWSQIQTAQAEVLILNLHTKQYSLTEWIAKMSKLKVLIITNYSFHPSKLNNIELLYRT</sequence>
<dbReference type="EnsemblPlants" id="AES78133">
    <property type="protein sequence ID" value="AES78133"/>
    <property type="gene ID" value="MTR_7g024980"/>
</dbReference>
<dbReference type="Proteomes" id="UP000265566">
    <property type="component" value="Chromosome 7"/>
</dbReference>
<gene>
    <name evidence="1" type="ordered locus">MTR_7g024980</name>
    <name evidence="2" type="ORF">MtrunA17_Chr7g0223451</name>
</gene>
<protein>
    <submittedName>
        <fullName evidence="1">Disease resistance protein-like protein MsR1</fullName>
    </submittedName>
</protein>
<dbReference type="STRING" id="3880.G7KXW8"/>
<evidence type="ECO:0000313" key="5">
    <source>
        <dbReference type="Proteomes" id="UP000265566"/>
    </source>
</evidence>
<evidence type="ECO:0000313" key="4">
    <source>
        <dbReference type="Proteomes" id="UP000002051"/>
    </source>
</evidence>
<organism evidence="1 4">
    <name type="scientific">Medicago truncatula</name>
    <name type="common">Barrel medic</name>
    <name type="synonym">Medicago tribuloides</name>
    <dbReference type="NCBI Taxonomy" id="3880"/>
    <lineage>
        <taxon>Eukaryota</taxon>
        <taxon>Viridiplantae</taxon>
        <taxon>Streptophyta</taxon>
        <taxon>Embryophyta</taxon>
        <taxon>Tracheophyta</taxon>
        <taxon>Spermatophyta</taxon>
        <taxon>Magnoliopsida</taxon>
        <taxon>eudicotyledons</taxon>
        <taxon>Gunneridae</taxon>
        <taxon>Pentapetalae</taxon>
        <taxon>rosids</taxon>
        <taxon>fabids</taxon>
        <taxon>Fabales</taxon>
        <taxon>Fabaceae</taxon>
        <taxon>Papilionoideae</taxon>
        <taxon>50 kb inversion clade</taxon>
        <taxon>NPAAA clade</taxon>
        <taxon>Hologalegina</taxon>
        <taxon>IRL clade</taxon>
        <taxon>Trifolieae</taxon>
        <taxon>Medicago</taxon>
    </lineage>
</organism>
<evidence type="ECO:0000313" key="2">
    <source>
        <dbReference type="EMBL" id="RHN44809.1"/>
    </source>
</evidence>
<dbReference type="Gramene" id="rna38974">
    <property type="protein sequence ID" value="RHN44809.1"/>
    <property type="gene ID" value="gene38974"/>
</dbReference>
<dbReference type="EMBL" id="PSQE01000007">
    <property type="protein sequence ID" value="RHN44809.1"/>
    <property type="molecule type" value="Genomic_DNA"/>
</dbReference>
<dbReference type="eggNOG" id="ENOG502QSSA">
    <property type="taxonomic scope" value="Eukaryota"/>
</dbReference>
<dbReference type="HOGENOM" id="CLU_1443073_0_0_1"/>
<proteinExistence type="predicted"/>
<reference evidence="5" key="4">
    <citation type="journal article" date="2018" name="Nat. Plants">
        <title>Whole-genome landscape of Medicago truncatula symbiotic genes.</title>
        <authorList>
            <person name="Pecrix Y."/>
            <person name="Staton S.E."/>
            <person name="Sallet E."/>
            <person name="Lelandais-Briere C."/>
            <person name="Moreau S."/>
            <person name="Carrere S."/>
            <person name="Blein T."/>
            <person name="Jardinaud M.F."/>
            <person name="Latrasse D."/>
            <person name="Zouine M."/>
            <person name="Zahm M."/>
            <person name="Kreplak J."/>
            <person name="Mayjonade B."/>
            <person name="Satge C."/>
            <person name="Perez M."/>
            <person name="Cauet S."/>
            <person name="Marande W."/>
            <person name="Chantry-Darmon C."/>
            <person name="Lopez-Roques C."/>
            <person name="Bouchez O."/>
            <person name="Berard A."/>
            <person name="Debelle F."/>
            <person name="Munos S."/>
            <person name="Bendahmane A."/>
            <person name="Berges H."/>
            <person name="Niebel A."/>
            <person name="Buitink J."/>
            <person name="Frugier F."/>
            <person name="Benhamed M."/>
            <person name="Crespi M."/>
            <person name="Gouzy J."/>
            <person name="Gamas P."/>
        </authorList>
    </citation>
    <scope>NUCLEOTIDE SEQUENCE [LARGE SCALE GENOMIC DNA]</scope>
    <source>
        <strain evidence="5">cv. Jemalong A17</strain>
    </source>
</reference>
<evidence type="ECO:0000313" key="3">
    <source>
        <dbReference type="EnsemblPlants" id="AES78133"/>
    </source>
</evidence>
<dbReference type="Proteomes" id="UP000002051">
    <property type="component" value="Unassembled WGS sequence"/>
</dbReference>